<dbReference type="EMBL" id="BPVZ01000001">
    <property type="protein sequence ID" value="GKU85671.1"/>
    <property type="molecule type" value="Genomic_DNA"/>
</dbReference>
<keyword evidence="2" id="KW-1185">Reference proteome</keyword>
<evidence type="ECO:0000313" key="2">
    <source>
        <dbReference type="Proteomes" id="UP001054252"/>
    </source>
</evidence>
<sequence>MHQLQRITIRVLFKIDTQSEATAALETLLTQGSPRILLIAMLIFQKRRIQG</sequence>
<name>A0AAV5HJF5_9ROSI</name>
<proteinExistence type="predicted"/>
<organism evidence="1 2">
    <name type="scientific">Rubroshorea leprosula</name>
    <dbReference type="NCBI Taxonomy" id="152421"/>
    <lineage>
        <taxon>Eukaryota</taxon>
        <taxon>Viridiplantae</taxon>
        <taxon>Streptophyta</taxon>
        <taxon>Embryophyta</taxon>
        <taxon>Tracheophyta</taxon>
        <taxon>Spermatophyta</taxon>
        <taxon>Magnoliopsida</taxon>
        <taxon>eudicotyledons</taxon>
        <taxon>Gunneridae</taxon>
        <taxon>Pentapetalae</taxon>
        <taxon>rosids</taxon>
        <taxon>malvids</taxon>
        <taxon>Malvales</taxon>
        <taxon>Dipterocarpaceae</taxon>
        <taxon>Rubroshorea</taxon>
    </lineage>
</organism>
<evidence type="ECO:0000313" key="1">
    <source>
        <dbReference type="EMBL" id="GKU85671.1"/>
    </source>
</evidence>
<reference evidence="1 2" key="1">
    <citation type="journal article" date="2021" name="Commun. Biol.">
        <title>The genome of Shorea leprosula (Dipterocarpaceae) highlights the ecological relevance of drought in aseasonal tropical rainforests.</title>
        <authorList>
            <person name="Ng K.K.S."/>
            <person name="Kobayashi M.J."/>
            <person name="Fawcett J.A."/>
            <person name="Hatakeyama M."/>
            <person name="Paape T."/>
            <person name="Ng C.H."/>
            <person name="Ang C.C."/>
            <person name="Tnah L.H."/>
            <person name="Lee C.T."/>
            <person name="Nishiyama T."/>
            <person name="Sese J."/>
            <person name="O'Brien M.J."/>
            <person name="Copetti D."/>
            <person name="Mohd Noor M.I."/>
            <person name="Ong R.C."/>
            <person name="Putra M."/>
            <person name="Sireger I.Z."/>
            <person name="Indrioko S."/>
            <person name="Kosugi Y."/>
            <person name="Izuno A."/>
            <person name="Isagi Y."/>
            <person name="Lee S.L."/>
            <person name="Shimizu K.K."/>
        </authorList>
    </citation>
    <scope>NUCLEOTIDE SEQUENCE [LARGE SCALE GENOMIC DNA]</scope>
    <source>
        <strain evidence="1">214</strain>
    </source>
</reference>
<dbReference type="Proteomes" id="UP001054252">
    <property type="component" value="Unassembled WGS sequence"/>
</dbReference>
<comment type="caution">
    <text evidence="1">The sequence shown here is derived from an EMBL/GenBank/DDBJ whole genome shotgun (WGS) entry which is preliminary data.</text>
</comment>
<accession>A0AAV5HJF5</accession>
<protein>
    <submittedName>
        <fullName evidence="1">Uncharacterized protein</fullName>
    </submittedName>
</protein>
<gene>
    <name evidence="1" type="ORF">SLEP1_g306</name>
</gene>
<dbReference type="AlphaFoldDB" id="A0AAV5HJF5"/>